<comment type="pathway">
    <text evidence="2">Siderophore biosynthesis; mycobactin biosynthesis.</text>
</comment>
<evidence type="ECO:0000256" key="8">
    <source>
        <dbReference type="ARBA" id="ARBA00040394"/>
    </source>
</evidence>
<evidence type="ECO:0000256" key="4">
    <source>
        <dbReference type="ARBA" id="ARBA00022630"/>
    </source>
</evidence>
<dbReference type="RefSeq" id="WP_066961793.1">
    <property type="nucleotide sequence ID" value="NZ_CP023449.1"/>
</dbReference>
<evidence type="ECO:0000259" key="12">
    <source>
        <dbReference type="Pfam" id="PF02770"/>
    </source>
</evidence>
<keyword evidence="6 10" id="KW-0560">Oxidoreductase</keyword>
<dbReference type="Pfam" id="PF00441">
    <property type="entry name" value="Acyl-CoA_dh_1"/>
    <property type="match status" value="1"/>
</dbReference>
<dbReference type="Proteomes" id="UP000218934">
    <property type="component" value="Unassembled WGS sequence"/>
</dbReference>
<dbReference type="InterPro" id="IPR046373">
    <property type="entry name" value="Acyl-CoA_Oxase/DH_mid-dom_sf"/>
</dbReference>
<dbReference type="AlphaFoldDB" id="A0A2A4G0H7"/>
<gene>
    <name evidence="14" type="ORF">COO09_03350</name>
</gene>
<dbReference type="InterPro" id="IPR009075">
    <property type="entry name" value="AcylCo_DH/oxidase_C"/>
</dbReference>
<dbReference type="SUPFAM" id="SSF56645">
    <property type="entry name" value="Acyl-CoA dehydrogenase NM domain-like"/>
    <property type="match status" value="1"/>
</dbReference>
<dbReference type="GO" id="GO:0050660">
    <property type="term" value="F:flavin adenine dinucleotide binding"/>
    <property type="evidence" value="ECO:0007669"/>
    <property type="project" value="InterPro"/>
</dbReference>
<dbReference type="InterPro" id="IPR006089">
    <property type="entry name" value="Acyl-CoA_DH_CS"/>
</dbReference>
<dbReference type="GO" id="GO:0003995">
    <property type="term" value="F:acyl-CoA dehydrogenase activity"/>
    <property type="evidence" value="ECO:0007669"/>
    <property type="project" value="InterPro"/>
</dbReference>
<organism evidence="14 15">
    <name type="scientific">Rhizorhabdus dicambivorans</name>
    <dbReference type="NCBI Taxonomy" id="1850238"/>
    <lineage>
        <taxon>Bacteria</taxon>
        <taxon>Pseudomonadati</taxon>
        <taxon>Pseudomonadota</taxon>
        <taxon>Alphaproteobacteria</taxon>
        <taxon>Sphingomonadales</taxon>
        <taxon>Sphingomonadaceae</taxon>
        <taxon>Rhizorhabdus</taxon>
    </lineage>
</organism>
<evidence type="ECO:0000256" key="10">
    <source>
        <dbReference type="RuleBase" id="RU362125"/>
    </source>
</evidence>
<evidence type="ECO:0000259" key="11">
    <source>
        <dbReference type="Pfam" id="PF00441"/>
    </source>
</evidence>
<dbReference type="Gene3D" id="1.10.540.10">
    <property type="entry name" value="Acyl-CoA dehydrogenase/oxidase, N-terminal domain"/>
    <property type="match status" value="1"/>
</dbReference>
<keyword evidence="5 10" id="KW-0274">FAD</keyword>
<dbReference type="InterPro" id="IPR009100">
    <property type="entry name" value="AcylCoA_DH/oxidase_NM_dom_sf"/>
</dbReference>
<comment type="similarity">
    <text evidence="3 10">Belongs to the acyl-CoA dehydrogenase family.</text>
</comment>
<dbReference type="EMBL" id="NWUF01000002">
    <property type="protein sequence ID" value="PCE43968.1"/>
    <property type="molecule type" value="Genomic_DNA"/>
</dbReference>
<dbReference type="PANTHER" id="PTHR48083:SF20">
    <property type="entry name" value="LONG-CHAIN SPECIFIC ACYL-COA DEHYDROGENASE, MITOCHONDRIAL"/>
    <property type="match status" value="1"/>
</dbReference>
<evidence type="ECO:0000313" key="15">
    <source>
        <dbReference type="Proteomes" id="UP000218934"/>
    </source>
</evidence>
<dbReference type="KEGG" id="rdi:CMV14_20800"/>
<dbReference type="PROSITE" id="PS00073">
    <property type="entry name" value="ACYL_COA_DH_2"/>
    <property type="match status" value="1"/>
</dbReference>
<feature type="domain" description="Acyl-CoA dehydrogenase/oxidase C-terminal" evidence="11">
    <location>
        <begin position="231"/>
        <end position="379"/>
    </location>
</feature>
<dbReference type="InterPro" id="IPR013786">
    <property type="entry name" value="AcylCoA_DH/ox_N"/>
</dbReference>
<dbReference type="InterPro" id="IPR036250">
    <property type="entry name" value="AcylCo_DH-like_C"/>
</dbReference>
<dbReference type="FunFam" id="2.40.110.10:FF:000002">
    <property type="entry name" value="Acyl-CoA dehydrogenase fadE12"/>
    <property type="match status" value="1"/>
</dbReference>
<evidence type="ECO:0000256" key="1">
    <source>
        <dbReference type="ARBA" id="ARBA00001974"/>
    </source>
</evidence>
<evidence type="ECO:0000259" key="13">
    <source>
        <dbReference type="Pfam" id="PF02771"/>
    </source>
</evidence>
<evidence type="ECO:0000256" key="5">
    <source>
        <dbReference type="ARBA" id="ARBA00022827"/>
    </source>
</evidence>
<evidence type="ECO:0000256" key="9">
    <source>
        <dbReference type="ARBA" id="ARBA00042660"/>
    </source>
</evidence>
<dbReference type="PANTHER" id="PTHR48083">
    <property type="entry name" value="MEDIUM-CHAIN SPECIFIC ACYL-COA DEHYDROGENASE, MITOCHONDRIAL-RELATED"/>
    <property type="match status" value="1"/>
</dbReference>
<dbReference type="InterPro" id="IPR050741">
    <property type="entry name" value="Acyl-CoA_dehydrogenase"/>
</dbReference>
<dbReference type="Pfam" id="PF02771">
    <property type="entry name" value="Acyl-CoA_dh_N"/>
    <property type="match status" value="1"/>
</dbReference>
<evidence type="ECO:0000256" key="3">
    <source>
        <dbReference type="ARBA" id="ARBA00009347"/>
    </source>
</evidence>
<dbReference type="SUPFAM" id="SSF47203">
    <property type="entry name" value="Acyl-CoA dehydrogenase C-terminal domain-like"/>
    <property type="match status" value="1"/>
</dbReference>
<dbReference type="Gene3D" id="2.40.110.10">
    <property type="entry name" value="Butyryl-CoA Dehydrogenase, subunit A, domain 2"/>
    <property type="match status" value="1"/>
</dbReference>
<evidence type="ECO:0000256" key="6">
    <source>
        <dbReference type="ARBA" id="ARBA00023002"/>
    </source>
</evidence>
<name>A0A2A4G0H7_9SPHN</name>
<accession>A0A2A4G0H7</accession>
<feature type="domain" description="Acyl-CoA oxidase/dehydrogenase middle" evidence="12">
    <location>
        <begin position="124"/>
        <end position="219"/>
    </location>
</feature>
<evidence type="ECO:0000313" key="14">
    <source>
        <dbReference type="EMBL" id="PCE43968.1"/>
    </source>
</evidence>
<comment type="cofactor">
    <cofactor evidence="1 10">
        <name>FAD</name>
        <dbReference type="ChEBI" id="CHEBI:57692"/>
    </cofactor>
</comment>
<evidence type="ECO:0000256" key="2">
    <source>
        <dbReference type="ARBA" id="ARBA00005102"/>
    </source>
</evidence>
<comment type="caution">
    <text evidence="14">The sequence shown here is derived from an EMBL/GenBank/DDBJ whole genome shotgun (WGS) entry which is preliminary data.</text>
</comment>
<dbReference type="OrthoDB" id="9780544at2"/>
<dbReference type="GO" id="GO:0005737">
    <property type="term" value="C:cytoplasm"/>
    <property type="evidence" value="ECO:0007669"/>
    <property type="project" value="TreeGrafter"/>
</dbReference>
<dbReference type="InterPro" id="IPR037069">
    <property type="entry name" value="AcylCoA_DH/ox_N_sf"/>
</dbReference>
<protein>
    <recommendedName>
        <fullName evidence="8">Acyl-[acyl-carrier-protein] dehydrogenase MbtN</fullName>
    </recommendedName>
    <alternativeName>
        <fullName evidence="9">Mycobactin synthase protein N</fullName>
    </alternativeName>
</protein>
<dbReference type="FunFam" id="1.20.140.10:FF:000001">
    <property type="entry name" value="Acyl-CoA dehydrogenase"/>
    <property type="match status" value="1"/>
</dbReference>
<dbReference type="InterPro" id="IPR006091">
    <property type="entry name" value="Acyl-CoA_Oxase/DH_mid-dom"/>
</dbReference>
<evidence type="ECO:0000256" key="7">
    <source>
        <dbReference type="ARBA" id="ARBA00037085"/>
    </source>
</evidence>
<dbReference type="Pfam" id="PF02770">
    <property type="entry name" value="Acyl-CoA_dh_M"/>
    <property type="match status" value="1"/>
</dbReference>
<dbReference type="Gene3D" id="1.20.140.10">
    <property type="entry name" value="Butyryl-CoA Dehydrogenase, subunit A, domain 3"/>
    <property type="match status" value="1"/>
</dbReference>
<feature type="domain" description="Acyl-CoA dehydrogenase/oxidase N-terminal" evidence="13">
    <location>
        <begin position="8"/>
        <end position="120"/>
    </location>
</feature>
<dbReference type="GO" id="GO:0033539">
    <property type="term" value="P:fatty acid beta-oxidation using acyl-CoA dehydrogenase"/>
    <property type="evidence" value="ECO:0007669"/>
    <property type="project" value="TreeGrafter"/>
</dbReference>
<sequence>MHNRKIFSAEHQLFRESARRFFREEVETNITQWEAGGIVPRSFWKKAAAQGFLCCSVPEEYGGAGADFFYNMILSEEGGYGIGASALGIFLQSDVVAYYLLNFASEELKDKWLPGMAAGDAISAIGMTEPGGGSDLKAITTTARREGDEYVINGQKTFITNGQNCDFVVLACKTDPSKGAKGISLILVETDRPGFMRGKNLEKIGQKSSDTSELFFTDVRVPVSNLIGEEGRGFAIMMSELPRERLTIAARALGESQRAFELTLDYVKQRKAFGQTIFDFQNTQFTLAEIKTSIEVGWAFYDQCLAKVPDRTLTIEDAAMVKLWTTENNSVVIDKCLQLFGGWGYMSEYPISRLYVDSRARRIFGGTSEICKTIIGRSL</sequence>
<reference evidence="14 15" key="1">
    <citation type="submission" date="2017-09" db="EMBL/GenBank/DDBJ databases">
        <title>The Catabolism of 3,6-Dichlorosalicylic acid is Initiated by the Cytochrome P450 Monooxygenase DsmABC in Rhizorhabdus dicambivorans Ndbn-20.</title>
        <authorList>
            <person name="Na L."/>
        </authorList>
    </citation>
    <scope>NUCLEOTIDE SEQUENCE [LARGE SCALE GENOMIC DNA]</scope>
    <source>
        <strain evidence="14 15">Ndbn-20m</strain>
    </source>
</reference>
<keyword evidence="4 10" id="KW-0285">Flavoprotein</keyword>
<dbReference type="PROSITE" id="PS00072">
    <property type="entry name" value="ACYL_COA_DH_1"/>
    <property type="match status" value="1"/>
</dbReference>
<keyword evidence="15" id="KW-1185">Reference proteome</keyword>
<proteinExistence type="inferred from homology"/>
<comment type="function">
    <text evidence="7">Catalyzes the dehydrogenation at the alpha-beta position of ACP-bound acyl chains. This results in the introduction of a double bond in the lipidic chain, which is further transferred to the epsilon-amino group of lysine residue in the mycobactin core by MbtK.</text>
</comment>